<dbReference type="SMART" id="SM00421">
    <property type="entry name" value="HTH_LUXR"/>
    <property type="match status" value="1"/>
</dbReference>
<accession>A0A4V3IXV0</accession>
<dbReference type="RefSeq" id="WP_134639623.1">
    <property type="nucleotide sequence ID" value="NZ_SOHM01000008.1"/>
</dbReference>
<keyword evidence="4" id="KW-0804">Transcription</keyword>
<evidence type="ECO:0000256" key="1">
    <source>
        <dbReference type="ARBA" id="ARBA00022553"/>
    </source>
</evidence>
<reference evidence="8 9" key="1">
    <citation type="submission" date="2019-03" db="EMBL/GenBank/DDBJ databases">
        <title>Genomics of glacier-inhabiting Cryobacterium strains.</title>
        <authorList>
            <person name="Liu Q."/>
            <person name="Xin Y.-H."/>
        </authorList>
    </citation>
    <scope>NUCLEOTIDE SEQUENCE [LARGE SCALE GENOMIC DNA]</scope>
    <source>
        <strain evidence="8 9">Sr59</strain>
    </source>
</reference>
<dbReference type="GO" id="GO:0000160">
    <property type="term" value="P:phosphorelay signal transduction system"/>
    <property type="evidence" value="ECO:0007669"/>
    <property type="project" value="InterPro"/>
</dbReference>
<dbReference type="PANTHER" id="PTHR43214">
    <property type="entry name" value="TWO-COMPONENT RESPONSE REGULATOR"/>
    <property type="match status" value="1"/>
</dbReference>
<dbReference type="CDD" id="cd06170">
    <property type="entry name" value="LuxR_C_like"/>
    <property type="match status" value="1"/>
</dbReference>
<dbReference type="SUPFAM" id="SSF52172">
    <property type="entry name" value="CheY-like"/>
    <property type="match status" value="1"/>
</dbReference>
<dbReference type="InterPro" id="IPR016032">
    <property type="entry name" value="Sig_transdc_resp-reg_C-effctor"/>
</dbReference>
<feature type="modified residue" description="4-aspartylphosphate" evidence="5">
    <location>
        <position position="57"/>
    </location>
</feature>
<evidence type="ECO:0000256" key="4">
    <source>
        <dbReference type="ARBA" id="ARBA00023163"/>
    </source>
</evidence>
<dbReference type="InterPro" id="IPR011006">
    <property type="entry name" value="CheY-like_superfamily"/>
</dbReference>
<dbReference type="Gene3D" id="3.40.50.2300">
    <property type="match status" value="1"/>
</dbReference>
<dbReference type="InterPro" id="IPR058245">
    <property type="entry name" value="NreC/VraR/RcsB-like_REC"/>
</dbReference>
<comment type="caution">
    <text evidence="8">The sequence shown here is derived from an EMBL/GenBank/DDBJ whole genome shotgun (WGS) entry which is preliminary data.</text>
</comment>
<evidence type="ECO:0000256" key="3">
    <source>
        <dbReference type="ARBA" id="ARBA00023125"/>
    </source>
</evidence>
<keyword evidence="1 5" id="KW-0597">Phosphoprotein</keyword>
<keyword evidence="9" id="KW-1185">Reference proteome</keyword>
<dbReference type="InterPro" id="IPR001789">
    <property type="entry name" value="Sig_transdc_resp-reg_receiver"/>
</dbReference>
<dbReference type="Pfam" id="PF00072">
    <property type="entry name" value="Response_reg"/>
    <property type="match status" value="1"/>
</dbReference>
<dbReference type="PROSITE" id="PS50043">
    <property type="entry name" value="HTH_LUXR_2"/>
    <property type="match status" value="1"/>
</dbReference>
<sequence length="230" mass="24566">MSAPIRVLLVDDQALVRAGFRIILESEPGILVVGEAADGAAAIRLAAALQPDVICMDVQMPGMDGLSATCAIVADPASRAAVLVLTTFDREDYLFSALQHGASGFLLKNATPEALVEAVQVLARGDALLSPEITRRVIERFARGALPSARALLPEPAEVGELTDREREVFELIALGLANAEIAARLYLGEATVKTHVSKVLQKLELRDRIQAVVYAYEHGIVVPGASHQR</sequence>
<gene>
    <name evidence="8" type="ORF">E3T61_04060</name>
</gene>
<dbReference type="InterPro" id="IPR039420">
    <property type="entry name" value="WalR-like"/>
</dbReference>
<dbReference type="OrthoDB" id="9808843at2"/>
<keyword evidence="3" id="KW-0238">DNA-binding</keyword>
<protein>
    <submittedName>
        <fullName evidence="8">Response regulator transcription factor</fullName>
    </submittedName>
</protein>
<evidence type="ECO:0000259" key="7">
    <source>
        <dbReference type="PROSITE" id="PS50110"/>
    </source>
</evidence>
<dbReference type="Pfam" id="PF00196">
    <property type="entry name" value="GerE"/>
    <property type="match status" value="1"/>
</dbReference>
<dbReference type="PANTHER" id="PTHR43214:SF24">
    <property type="entry name" value="TRANSCRIPTIONAL REGULATORY PROTEIN NARL-RELATED"/>
    <property type="match status" value="1"/>
</dbReference>
<evidence type="ECO:0000256" key="2">
    <source>
        <dbReference type="ARBA" id="ARBA00023015"/>
    </source>
</evidence>
<dbReference type="Proteomes" id="UP000298468">
    <property type="component" value="Unassembled WGS sequence"/>
</dbReference>
<evidence type="ECO:0000313" key="8">
    <source>
        <dbReference type="EMBL" id="TFD93283.1"/>
    </source>
</evidence>
<dbReference type="PROSITE" id="PS50110">
    <property type="entry name" value="RESPONSE_REGULATORY"/>
    <property type="match status" value="1"/>
</dbReference>
<dbReference type="GO" id="GO:0006355">
    <property type="term" value="P:regulation of DNA-templated transcription"/>
    <property type="evidence" value="ECO:0007669"/>
    <property type="project" value="InterPro"/>
</dbReference>
<dbReference type="SMART" id="SM00448">
    <property type="entry name" value="REC"/>
    <property type="match status" value="1"/>
</dbReference>
<dbReference type="GO" id="GO:0003677">
    <property type="term" value="F:DNA binding"/>
    <property type="evidence" value="ECO:0007669"/>
    <property type="project" value="UniProtKB-KW"/>
</dbReference>
<evidence type="ECO:0000256" key="5">
    <source>
        <dbReference type="PROSITE-ProRule" id="PRU00169"/>
    </source>
</evidence>
<evidence type="ECO:0000313" key="9">
    <source>
        <dbReference type="Proteomes" id="UP000298468"/>
    </source>
</evidence>
<dbReference type="AlphaFoldDB" id="A0A4V3IXV0"/>
<feature type="domain" description="Response regulatory" evidence="7">
    <location>
        <begin position="6"/>
        <end position="123"/>
    </location>
</feature>
<feature type="domain" description="HTH luxR-type" evidence="6">
    <location>
        <begin position="155"/>
        <end position="220"/>
    </location>
</feature>
<evidence type="ECO:0000259" key="6">
    <source>
        <dbReference type="PROSITE" id="PS50043"/>
    </source>
</evidence>
<organism evidence="8 9">
    <name type="scientific">Cryobacterium lactosi</name>
    <dbReference type="NCBI Taxonomy" id="1259202"/>
    <lineage>
        <taxon>Bacteria</taxon>
        <taxon>Bacillati</taxon>
        <taxon>Actinomycetota</taxon>
        <taxon>Actinomycetes</taxon>
        <taxon>Micrococcales</taxon>
        <taxon>Microbacteriaceae</taxon>
        <taxon>Cryobacterium</taxon>
    </lineage>
</organism>
<dbReference type="CDD" id="cd17535">
    <property type="entry name" value="REC_NarL-like"/>
    <property type="match status" value="1"/>
</dbReference>
<dbReference type="SUPFAM" id="SSF46894">
    <property type="entry name" value="C-terminal effector domain of the bipartite response regulators"/>
    <property type="match status" value="1"/>
</dbReference>
<keyword evidence="2" id="KW-0805">Transcription regulation</keyword>
<dbReference type="PRINTS" id="PR00038">
    <property type="entry name" value="HTHLUXR"/>
</dbReference>
<dbReference type="InterPro" id="IPR000792">
    <property type="entry name" value="Tscrpt_reg_LuxR_C"/>
</dbReference>
<name>A0A4V3IXV0_9MICO</name>
<dbReference type="EMBL" id="SOHM01000008">
    <property type="protein sequence ID" value="TFD93283.1"/>
    <property type="molecule type" value="Genomic_DNA"/>
</dbReference>
<proteinExistence type="predicted"/>